<name>A0A0B7BW15_9EUPU</name>
<feature type="compositionally biased region" description="Low complexity" evidence="1">
    <location>
        <begin position="218"/>
        <end position="230"/>
    </location>
</feature>
<sequence length="236" mass="25915">GSSSDGLVGTLKSRINSWSKHSRSRNDSEISCASTLTSDDEDRDVTSKSTNTFEPSNKQGSSWKEDRQLENVLREHSLGSSKLGSRMAHSVTQPIESAIVHPCSDFSVHESHPQSTSDFVSVSKAPEDSEELSAAKTTCPDQALFTLTSTNEDTESVQQSDSVFSCPSDGLNMSDQPPQRPETALQFSDEPYKEETTTAKPKIVKTRTIRKSSDFERSNSSISLDSNYSSSERKFS</sequence>
<evidence type="ECO:0000256" key="1">
    <source>
        <dbReference type="SAM" id="MobiDB-lite"/>
    </source>
</evidence>
<organism evidence="2">
    <name type="scientific">Arion vulgaris</name>
    <dbReference type="NCBI Taxonomy" id="1028688"/>
    <lineage>
        <taxon>Eukaryota</taxon>
        <taxon>Metazoa</taxon>
        <taxon>Spiralia</taxon>
        <taxon>Lophotrochozoa</taxon>
        <taxon>Mollusca</taxon>
        <taxon>Gastropoda</taxon>
        <taxon>Heterobranchia</taxon>
        <taxon>Euthyneura</taxon>
        <taxon>Panpulmonata</taxon>
        <taxon>Eupulmonata</taxon>
        <taxon>Stylommatophora</taxon>
        <taxon>Helicina</taxon>
        <taxon>Arionoidea</taxon>
        <taxon>Arionidae</taxon>
        <taxon>Arion</taxon>
    </lineage>
</organism>
<protein>
    <submittedName>
        <fullName evidence="2">Uncharacterized protein</fullName>
    </submittedName>
</protein>
<feature type="non-terminal residue" evidence="2">
    <location>
        <position position="1"/>
    </location>
</feature>
<feature type="non-terminal residue" evidence="2">
    <location>
        <position position="236"/>
    </location>
</feature>
<accession>A0A0B7BW15</accession>
<evidence type="ECO:0000313" key="2">
    <source>
        <dbReference type="EMBL" id="CEK97112.1"/>
    </source>
</evidence>
<gene>
    <name evidence="2" type="primary">ORF214676</name>
</gene>
<reference evidence="2" key="1">
    <citation type="submission" date="2014-12" db="EMBL/GenBank/DDBJ databases">
        <title>Insight into the proteome of Arion vulgaris.</title>
        <authorList>
            <person name="Aradska J."/>
            <person name="Bulat T."/>
            <person name="Smidak R."/>
            <person name="Sarate P."/>
            <person name="Gangsoo J."/>
            <person name="Sialana F."/>
            <person name="Bilban M."/>
            <person name="Lubec G."/>
        </authorList>
    </citation>
    <scope>NUCLEOTIDE SEQUENCE</scope>
    <source>
        <tissue evidence="2">Skin</tissue>
    </source>
</reference>
<feature type="region of interest" description="Disordered" evidence="1">
    <location>
        <begin position="17"/>
        <end position="68"/>
    </location>
</feature>
<feature type="compositionally biased region" description="Polar residues" evidence="1">
    <location>
        <begin position="47"/>
        <end position="62"/>
    </location>
</feature>
<dbReference type="EMBL" id="HACG01050247">
    <property type="protein sequence ID" value="CEK97112.1"/>
    <property type="molecule type" value="Transcribed_RNA"/>
</dbReference>
<feature type="compositionally biased region" description="Polar residues" evidence="1">
    <location>
        <begin position="149"/>
        <end position="177"/>
    </location>
</feature>
<dbReference type="AlphaFoldDB" id="A0A0B7BW15"/>
<feature type="region of interest" description="Disordered" evidence="1">
    <location>
        <begin position="106"/>
        <end position="137"/>
    </location>
</feature>
<proteinExistence type="predicted"/>
<feature type="region of interest" description="Disordered" evidence="1">
    <location>
        <begin position="149"/>
        <end position="236"/>
    </location>
</feature>